<dbReference type="Proteomes" id="UP000504606">
    <property type="component" value="Unplaced"/>
</dbReference>
<proteinExistence type="predicted"/>
<evidence type="ECO:0000313" key="2">
    <source>
        <dbReference type="Proteomes" id="UP000504606"/>
    </source>
</evidence>
<feature type="compositionally biased region" description="Low complexity" evidence="1">
    <location>
        <begin position="94"/>
        <end position="122"/>
    </location>
</feature>
<dbReference type="RefSeq" id="XP_052120300.1">
    <property type="nucleotide sequence ID" value="XM_052264340.1"/>
</dbReference>
<dbReference type="KEGG" id="foc:127748893"/>
<dbReference type="OrthoDB" id="76453at2759"/>
<dbReference type="GeneID" id="127748893"/>
<keyword evidence="2" id="KW-1185">Reference proteome</keyword>
<evidence type="ECO:0000256" key="1">
    <source>
        <dbReference type="SAM" id="MobiDB-lite"/>
    </source>
</evidence>
<protein>
    <submittedName>
        <fullName evidence="3">Translation initiation factor IF-2-like</fullName>
    </submittedName>
</protein>
<dbReference type="AlphaFoldDB" id="A0A9C6TQ05"/>
<gene>
    <name evidence="3" type="primary">LOC127748893</name>
</gene>
<feature type="region of interest" description="Disordered" evidence="1">
    <location>
        <begin position="1"/>
        <end position="124"/>
    </location>
</feature>
<accession>A0A9C6TQ05</accession>
<feature type="region of interest" description="Disordered" evidence="1">
    <location>
        <begin position="179"/>
        <end position="198"/>
    </location>
</feature>
<organism evidence="2 3">
    <name type="scientific">Frankliniella occidentalis</name>
    <name type="common">Western flower thrips</name>
    <name type="synonym">Euthrips occidentalis</name>
    <dbReference type="NCBI Taxonomy" id="133901"/>
    <lineage>
        <taxon>Eukaryota</taxon>
        <taxon>Metazoa</taxon>
        <taxon>Ecdysozoa</taxon>
        <taxon>Arthropoda</taxon>
        <taxon>Hexapoda</taxon>
        <taxon>Insecta</taxon>
        <taxon>Pterygota</taxon>
        <taxon>Neoptera</taxon>
        <taxon>Paraneoptera</taxon>
        <taxon>Thysanoptera</taxon>
        <taxon>Terebrantia</taxon>
        <taxon>Thripoidea</taxon>
        <taxon>Thripidae</taxon>
        <taxon>Frankliniella</taxon>
    </lineage>
</organism>
<name>A0A9C6TQ05_FRAOC</name>
<sequence length="327" mass="34747">MSAVPVAGPVASPRGRAGATQKHFPFVAATSTSPSHNLQLNLQAVMSQRRMRRSPTAASPRPTGCSPRGPASAGPTPPRRRAHPGPSPAPAAPCPLLGGDLSDADSSCGDASVGSASSCSSVELDRRDGGLDKLAPQCRWEAGPLAGSRAPGRPSRCRCYPRHVAEYVHVLKPFLRRAADEQAPPPSGETRRPEAPAVTVPKVEGPLVEVGGPREHPRILAAETTLVEGRQVCDPQPRDSEQRLAGGLAELRAVLVALRRELVALGAARDQERQRGPAGAERARGLEEGLQRKEAEVRVIVDLYRQVQLLRTEVSCIRRSDPDAART</sequence>
<reference evidence="3" key="1">
    <citation type="submission" date="2025-08" db="UniProtKB">
        <authorList>
            <consortium name="RefSeq"/>
        </authorList>
    </citation>
    <scope>IDENTIFICATION</scope>
    <source>
        <tissue evidence="3">Whole organism</tissue>
    </source>
</reference>
<feature type="compositionally biased region" description="Polar residues" evidence="1">
    <location>
        <begin position="29"/>
        <end position="46"/>
    </location>
</feature>
<evidence type="ECO:0000313" key="3">
    <source>
        <dbReference type="RefSeq" id="XP_052120300.1"/>
    </source>
</evidence>